<evidence type="ECO:0000256" key="4">
    <source>
        <dbReference type="ARBA" id="ARBA00035814"/>
    </source>
</evidence>
<protein>
    <recommendedName>
        <fullName evidence="6">phospholipid-hydroperoxide glutathione peroxidase</fullName>
        <ecNumber evidence="6">1.11.1.12</ecNumber>
    </recommendedName>
    <alternativeName>
        <fullName evidence="7">Glutathione peroxidase 4</fullName>
    </alternativeName>
</protein>
<dbReference type="PROSITE" id="PS51355">
    <property type="entry name" value="GLUTATHIONE_PEROXID_3"/>
    <property type="match status" value="1"/>
</dbReference>
<keyword evidence="3" id="KW-0560">Oxidoreductase</keyword>
<evidence type="ECO:0000256" key="3">
    <source>
        <dbReference type="ARBA" id="ARBA00023002"/>
    </source>
</evidence>
<evidence type="ECO:0000256" key="7">
    <source>
        <dbReference type="ARBA" id="ARBA00042786"/>
    </source>
</evidence>
<comment type="similarity">
    <text evidence="1">Belongs to the glutathione peroxidase family.</text>
</comment>
<dbReference type="PANTHER" id="PTHR11592">
    <property type="entry name" value="GLUTATHIONE PEROXIDASE"/>
    <property type="match status" value="1"/>
</dbReference>
<accession>A0ABQ7T7V1</accession>
<reference evidence="10 11" key="1">
    <citation type="journal article" date="2022" name="Gigascience">
        <title>A chromosome-level genome assembly and annotation of the desert horned lizard, Phrynosoma platyrhinos, provides insight into chromosomal rearrangements among reptiles.</title>
        <authorList>
            <person name="Koochekian N."/>
            <person name="Ascanio A."/>
            <person name="Farleigh K."/>
            <person name="Card D.C."/>
            <person name="Schield D.R."/>
            <person name="Castoe T.A."/>
            <person name="Jezkova T."/>
        </authorList>
    </citation>
    <scope>NUCLEOTIDE SEQUENCE [LARGE SCALE GENOMIC DNA]</scope>
    <source>
        <strain evidence="10">NK-2021</strain>
    </source>
</reference>
<keyword evidence="9" id="KW-0732">Signal</keyword>
<evidence type="ECO:0000256" key="5">
    <source>
        <dbReference type="ARBA" id="ARBA00036240"/>
    </source>
</evidence>
<comment type="subunit">
    <text evidence="8">Monomer. Has a tendency to form higher mass oligomers. Interacts with FUNDC1; this interaction promotes GPX4 recruitment into mitochondria through TOM/TIM complex where it is degraded by mitophagy.</text>
</comment>
<organism evidence="10 11">
    <name type="scientific">Phrynosoma platyrhinos</name>
    <name type="common">Desert horned lizard</name>
    <dbReference type="NCBI Taxonomy" id="52577"/>
    <lineage>
        <taxon>Eukaryota</taxon>
        <taxon>Metazoa</taxon>
        <taxon>Chordata</taxon>
        <taxon>Craniata</taxon>
        <taxon>Vertebrata</taxon>
        <taxon>Euteleostomi</taxon>
        <taxon>Lepidosauria</taxon>
        <taxon>Squamata</taxon>
        <taxon>Bifurcata</taxon>
        <taxon>Unidentata</taxon>
        <taxon>Episquamata</taxon>
        <taxon>Toxicofera</taxon>
        <taxon>Iguania</taxon>
        <taxon>Phrynosomatidae</taxon>
        <taxon>Phrynosomatinae</taxon>
        <taxon>Phrynosoma</taxon>
    </lineage>
</organism>
<evidence type="ECO:0000256" key="2">
    <source>
        <dbReference type="ARBA" id="ARBA00022559"/>
    </source>
</evidence>
<evidence type="ECO:0000313" key="10">
    <source>
        <dbReference type="EMBL" id="KAH0625810.1"/>
    </source>
</evidence>
<comment type="catalytic activity">
    <reaction evidence="5">
        <text>(13S)-hydroperoxy-(9Z,11E)-octadecadienoate + 2 glutathione = (13S)-hydroxy-(9Z,11E)-octadecadienoate + glutathione disulfide + H2O</text>
        <dbReference type="Rhea" id="RHEA:48888"/>
        <dbReference type="ChEBI" id="CHEBI:15377"/>
        <dbReference type="ChEBI" id="CHEBI:57466"/>
        <dbReference type="ChEBI" id="CHEBI:57925"/>
        <dbReference type="ChEBI" id="CHEBI:58297"/>
        <dbReference type="ChEBI" id="CHEBI:90850"/>
    </reaction>
    <physiologicalReaction direction="left-to-right" evidence="5">
        <dbReference type="Rhea" id="RHEA:48889"/>
    </physiologicalReaction>
</comment>
<dbReference type="EMBL" id="JAIPUX010000953">
    <property type="protein sequence ID" value="KAH0625810.1"/>
    <property type="molecule type" value="Genomic_DNA"/>
</dbReference>
<dbReference type="Proteomes" id="UP000826234">
    <property type="component" value="Unassembled WGS sequence"/>
</dbReference>
<feature type="chain" id="PRO_5047401930" description="phospholipid-hydroperoxide glutathione peroxidase" evidence="9">
    <location>
        <begin position="28"/>
        <end position="152"/>
    </location>
</feature>
<gene>
    <name evidence="10" type="ORF">JD844_034090</name>
</gene>
<comment type="catalytic activity">
    <reaction evidence="4">
        <text>a hydroperoxy polyunsaturated fatty acid + 2 glutathione = a hydroxy polyunsaturated fatty acid + glutathione disulfide + H2O</text>
        <dbReference type="Rhea" id="RHEA:19057"/>
        <dbReference type="ChEBI" id="CHEBI:15377"/>
        <dbReference type="ChEBI" id="CHEBI:57925"/>
        <dbReference type="ChEBI" id="CHEBI:58297"/>
        <dbReference type="ChEBI" id="CHEBI:131871"/>
        <dbReference type="ChEBI" id="CHEBI:134019"/>
        <dbReference type="EC" id="1.11.1.12"/>
    </reaction>
    <physiologicalReaction direction="left-to-right" evidence="4">
        <dbReference type="Rhea" id="RHEA:19058"/>
    </physiologicalReaction>
</comment>
<dbReference type="SUPFAM" id="SSF52833">
    <property type="entry name" value="Thioredoxin-like"/>
    <property type="match status" value="1"/>
</dbReference>
<dbReference type="InterPro" id="IPR036249">
    <property type="entry name" value="Thioredoxin-like_sf"/>
</dbReference>
<evidence type="ECO:0000256" key="6">
    <source>
        <dbReference type="ARBA" id="ARBA00039119"/>
    </source>
</evidence>
<feature type="signal peptide" evidence="9">
    <location>
        <begin position="1"/>
        <end position="27"/>
    </location>
</feature>
<keyword evidence="2" id="KW-0575">Peroxidase</keyword>
<evidence type="ECO:0000256" key="9">
    <source>
        <dbReference type="SAM" id="SignalP"/>
    </source>
</evidence>
<sequence>MGFVSLVRRTLLCGVLATRSLTRTMCAQETDWQSAKSIYEFHALDIDGNDVSLEKYRYEPGTNEEIKAFAAGYGVKFDMFSKIDVNGEGAHPLWKWMKSQPKGKGTMGKQEYLSFPFFFLFQFLINKEGQVVKRYSPMDDPFVIEKDLPAYL</sequence>
<proteinExistence type="inferred from homology"/>
<dbReference type="Gene3D" id="3.40.30.10">
    <property type="entry name" value="Glutaredoxin"/>
    <property type="match status" value="1"/>
</dbReference>
<evidence type="ECO:0000256" key="1">
    <source>
        <dbReference type="ARBA" id="ARBA00006926"/>
    </source>
</evidence>
<evidence type="ECO:0000256" key="8">
    <source>
        <dbReference type="ARBA" id="ARBA00046929"/>
    </source>
</evidence>
<dbReference type="Pfam" id="PF00255">
    <property type="entry name" value="GSHPx"/>
    <property type="match status" value="1"/>
</dbReference>
<name>A0ABQ7T7V1_PHRPL</name>
<dbReference type="PANTHER" id="PTHR11592:SF134">
    <property type="entry name" value="PHOSPHOLIPID HYDROPEROXIDE GLUTATHIONE PEROXIDASE"/>
    <property type="match status" value="1"/>
</dbReference>
<dbReference type="InterPro" id="IPR000889">
    <property type="entry name" value="Glutathione_peroxidase"/>
</dbReference>
<dbReference type="PIRSF" id="PIRSF000303">
    <property type="entry name" value="Glutathion_perox"/>
    <property type="match status" value="1"/>
</dbReference>
<dbReference type="EC" id="1.11.1.12" evidence="6"/>
<keyword evidence="11" id="KW-1185">Reference proteome</keyword>
<comment type="caution">
    <text evidence="10">The sequence shown here is derived from an EMBL/GenBank/DDBJ whole genome shotgun (WGS) entry which is preliminary data.</text>
</comment>
<evidence type="ECO:0000313" key="11">
    <source>
        <dbReference type="Proteomes" id="UP000826234"/>
    </source>
</evidence>